<keyword evidence="1" id="KW-0472">Membrane</keyword>
<dbReference type="InterPro" id="IPR034122">
    <property type="entry name" value="Retropepsin-like_bacterial"/>
</dbReference>
<gene>
    <name evidence="2" type="ORF">KTQ36_07615</name>
</gene>
<dbReference type="EMBL" id="JAHVAH010000001">
    <property type="protein sequence ID" value="MBW0145161.1"/>
    <property type="molecule type" value="Genomic_DNA"/>
</dbReference>
<keyword evidence="1" id="KW-0812">Transmembrane</keyword>
<keyword evidence="1" id="KW-1133">Transmembrane helix</keyword>
<accession>A0ABS6V6G6</accession>
<keyword evidence="3" id="KW-1185">Reference proteome</keyword>
<keyword evidence="2" id="KW-0378">Hydrolase</keyword>
<proteinExistence type="predicted"/>
<dbReference type="Proteomes" id="UP000698028">
    <property type="component" value="Unassembled WGS sequence"/>
</dbReference>
<dbReference type="CDD" id="cd05483">
    <property type="entry name" value="retropepsin_like_bacteria"/>
    <property type="match status" value="1"/>
</dbReference>
<name>A0ABS6V6G6_9SPHN</name>
<dbReference type="InterPro" id="IPR011969">
    <property type="entry name" value="Clan_AA_Asp_peptidase_C"/>
</dbReference>
<evidence type="ECO:0000313" key="2">
    <source>
        <dbReference type="EMBL" id="MBW0145161.1"/>
    </source>
</evidence>
<dbReference type="InterPro" id="IPR001969">
    <property type="entry name" value="Aspartic_peptidase_AS"/>
</dbReference>
<keyword evidence="2" id="KW-0645">Protease</keyword>
<dbReference type="Pfam" id="PF13975">
    <property type="entry name" value="gag-asp_proteas"/>
    <property type="match status" value="1"/>
</dbReference>
<dbReference type="EC" id="3.4.23.-" evidence="2"/>
<protein>
    <submittedName>
        <fullName evidence="2">TIGR02281 family clan AA aspartic protease</fullName>
        <ecNumber evidence="2">3.4.23.-</ecNumber>
    </submittedName>
</protein>
<organism evidence="2 3">
    <name type="scientific">Sphingomicrobium clamense</name>
    <dbReference type="NCBI Taxonomy" id="2851013"/>
    <lineage>
        <taxon>Bacteria</taxon>
        <taxon>Pseudomonadati</taxon>
        <taxon>Pseudomonadota</taxon>
        <taxon>Alphaproteobacteria</taxon>
        <taxon>Sphingomonadales</taxon>
        <taxon>Sphingomonadaceae</taxon>
        <taxon>Sphingomicrobium</taxon>
    </lineage>
</organism>
<dbReference type="RefSeq" id="WP_218633090.1">
    <property type="nucleotide sequence ID" value="NZ_JAHVAH010000001.1"/>
</dbReference>
<evidence type="ECO:0000256" key="1">
    <source>
        <dbReference type="SAM" id="Phobius"/>
    </source>
</evidence>
<dbReference type="GO" id="GO:0008233">
    <property type="term" value="F:peptidase activity"/>
    <property type="evidence" value="ECO:0007669"/>
    <property type="project" value="UniProtKB-KW"/>
</dbReference>
<feature type="transmembrane region" description="Helical" evidence="1">
    <location>
        <begin position="34"/>
        <end position="51"/>
    </location>
</feature>
<comment type="caution">
    <text evidence="2">The sequence shown here is derived from an EMBL/GenBank/DDBJ whole genome shotgun (WGS) entry which is preliminary data.</text>
</comment>
<dbReference type="GO" id="GO:0006508">
    <property type="term" value="P:proteolysis"/>
    <property type="evidence" value="ECO:0007669"/>
    <property type="project" value="UniProtKB-KW"/>
</dbReference>
<evidence type="ECO:0000313" key="3">
    <source>
        <dbReference type="Proteomes" id="UP000698028"/>
    </source>
</evidence>
<sequence length="192" mass="20915">MEWVAGGIILFYAGMLAFGLFGRGDGVGKLVKMLMTWLAIFAGAFLFFVYVDYDDVKQRVSSELSGTAIVEADGTVRIPMRDDGHFWVEGQVNGVPVEFLVDTGATITTIDKTHADAANLSLMRGVSSQVQTANGTVRVEVGRAETLAVGPIVEDDIVIQVSPIPGVNVLGMNYLQSLDRWSREGRYLILKR</sequence>
<dbReference type="NCBIfam" id="TIGR02281">
    <property type="entry name" value="clan_AA_DTGA"/>
    <property type="match status" value="1"/>
</dbReference>
<dbReference type="PROSITE" id="PS00141">
    <property type="entry name" value="ASP_PROTEASE"/>
    <property type="match status" value="1"/>
</dbReference>
<reference evidence="2 3" key="1">
    <citation type="submission" date="2021-07" db="EMBL/GenBank/DDBJ databases">
        <title>The draft genome sequence of Sphingomicrobium sp. B8.</title>
        <authorList>
            <person name="Mu L."/>
        </authorList>
    </citation>
    <scope>NUCLEOTIDE SEQUENCE [LARGE SCALE GENOMIC DNA]</scope>
    <source>
        <strain evidence="2 3">B8</strain>
    </source>
</reference>
<feature type="transmembrane region" description="Helical" evidence="1">
    <location>
        <begin position="6"/>
        <end position="22"/>
    </location>
</feature>